<dbReference type="AlphaFoldDB" id="A0A0E0JLM8"/>
<evidence type="ECO:0000313" key="1">
    <source>
        <dbReference type="EnsemblPlants" id="OPUNC01G24230.1"/>
    </source>
</evidence>
<dbReference type="Proteomes" id="UP000026962">
    <property type="component" value="Chromosome 1"/>
</dbReference>
<name>A0A0E0JLM8_ORYPU</name>
<keyword evidence="2" id="KW-1185">Reference proteome</keyword>
<dbReference type="EnsemblPlants" id="OPUNC01G24230.1">
    <property type="protein sequence ID" value="OPUNC01G24230.1"/>
    <property type="gene ID" value="OPUNC01G24230"/>
</dbReference>
<sequence length="81" mass="9059">MINVLINIVTLFNPPGQNKKRAIIYRYLKRYISVLRYNPVPVGGLYWSEDGATGEDGSTLPTLEVFPLRNHSNSPKALLTG</sequence>
<reference evidence="1" key="1">
    <citation type="submission" date="2015-04" db="UniProtKB">
        <authorList>
            <consortium name="EnsemblPlants"/>
        </authorList>
    </citation>
    <scope>IDENTIFICATION</scope>
</reference>
<protein>
    <submittedName>
        <fullName evidence="1">Uncharacterized protein</fullName>
    </submittedName>
</protein>
<dbReference type="HOGENOM" id="CLU_2577964_0_0_1"/>
<accession>A0A0E0JLM8</accession>
<reference evidence="1" key="2">
    <citation type="submission" date="2018-05" db="EMBL/GenBank/DDBJ databases">
        <title>OpunRS2 (Oryza punctata Reference Sequence Version 2).</title>
        <authorList>
            <person name="Zhang J."/>
            <person name="Kudrna D."/>
            <person name="Lee S."/>
            <person name="Talag J."/>
            <person name="Welchert J."/>
            <person name="Wing R.A."/>
        </authorList>
    </citation>
    <scope>NUCLEOTIDE SEQUENCE [LARGE SCALE GENOMIC DNA]</scope>
</reference>
<dbReference type="Gramene" id="OPUNC01G24230.1">
    <property type="protein sequence ID" value="OPUNC01G24230.1"/>
    <property type="gene ID" value="OPUNC01G24230"/>
</dbReference>
<proteinExistence type="predicted"/>
<organism evidence="1">
    <name type="scientific">Oryza punctata</name>
    <name type="common">Red rice</name>
    <dbReference type="NCBI Taxonomy" id="4537"/>
    <lineage>
        <taxon>Eukaryota</taxon>
        <taxon>Viridiplantae</taxon>
        <taxon>Streptophyta</taxon>
        <taxon>Embryophyta</taxon>
        <taxon>Tracheophyta</taxon>
        <taxon>Spermatophyta</taxon>
        <taxon>Magnoliopsida</taxon>
        <taxon>Liliopsida</taxon>
        <taxon>Poales</taxon>
        <taxon>Poaceae</taxon>
        <taxon>BOP clade</taxon>
        <taxon>Oryzoideae</taxon>
        <taxon>Oryzeae</taxon>
        <taxon>Oryzinae</taxon>
        <taxon>Oryza</taxon>
    </lineage>
</organism>
<evidence type="ECO:0000313" key="2">
    <source>
        <dbReference type="Proteomes" id="UP000026962"/>
    </source>
</evidence>